<dbReference type="Gene3D" id="2.40.128.110">
    <property type="entry name" value="Lipid/polyisoprenoid-binding, YceI-like"/>
    <property type="match status" value="1"/>
</dbReference>
<dbReference type="SUPFAM" id="SSF101874">
    <property type="entry name" value="YceI-like"/>
    <property type="match status" value="1"/>
</dbReference>
<feature type="domain" description="Lipid/polyisoprenoid-binding YceI-like" evidence="1">
    <location>
        <begin position="38"/>
        <end position="190"/>
    </location>
</feature>
<dbReference type="PANTHER" id="PTHR34406">
    <property type="entry name" value="PROTEIN YCEI"/>
    <property type="match status" value="1"/>
</dbReference>
<evidence type="ECO:0000259" key="1">
    <source>
        <dbReference type="SMART" id="SM00867"/>
    </source>
</evidence>
<evidence type="ECO:0000313" key="2">
    <source>
        <dbReference type="EMBL" id="MFC5192678.1"/>
    </source>
</evidence>
<dbReference type="InterPro" id="IPR036761">
    <property type="entry name" value="TTHA0802/YceI-like_sf"/>
</dbReference>
<name>A0ABW0C0G8_9BACT</name>
<dbReference type="Proteomes" id="UP001596163">
    <property type="component" value="Unassembled WGS sequence"/>
</dbReference>
<keyword evidence="3" id="KW-1185">Reference proteome</keyword>
<protein>
    <submittedName>
        <fullName evidence="2">YceI family protein</fullName>
    </submittedName>
</protein>
<proteinExistence type="predicted"/>
<accession>A0ABW0C0G8</accession>
<dbReference type="SMART" id="SM00867">
    <property type="entry name" value="YceI"/>
    <property type="match status" value="1"/>
</dbReference>
<dbReference type="InterPro" id="IPR007372">
    <property type="entry name" value="Lipid/polyisoprenoid-bd_YceI"/>
</dbReference>
<organism evidence="2 3">
    <name type="scientific">Algoriphagus aquatilis</name>
    <dbReference type="NCBI Taxonomy" id="490186"/>
    <lineage>
        <taxon>Bacteria</taxon>
        <taxon>Pseudomonadati</taxon>
        <taxon>Bacteroidota</taxon>
        <taxon>Cytophagia</taxon>
        <taxon>Cytophagales</taxon>
        <taxon>Cyclobacteriaceae</taxon>
        <taxon>Algoriphagus</taxon>
    </lineage>
</organism>
<dbReference type="EMBL" id="JBHSKS010000010">
    <property type="protein sequence ID" value="MFC5192678.1"/>
    <property type="molecule type" value="Genomic_DNA"/>
</dbReference>
<gene>
    <name evidence="2" type="ORF">ACFPIK_12950</name>
</gene>
<sequence>MMMNIFKHNPLIILIALLLLGSVNGFSQTKYVMAASPEFKVDGGSTLHDWHMVSTTAKGEGIFVVEGGQFKTAKSLSISLQAETLKSGTKGLDTNAYKALNTEKNKEIRFVLKELTGAGASMVAKGDLTIAGVTKPVSFPVKMTANAGKFTFEGSFATKLTTFNVTPPTALMGTVKTEDDIKLSFKSTFQPTI</sequence>
<dbReference type="RefSeq" id="WP_377915922.1">
    <property type="nucleotide sequence ID" value="NZ_JBHSKS010000010.1"/>
</dbReference>
<dbReference type="PANTHER" id="PTHR34406:SF1">
    <property type="entry name" value="PROTEIN YCEI"/>
    <property type="match status" value="1"/>
</dbReference>
<comment type="caution">
    <text evidence="2">The sequence shown here is derived from an EMBL/GenBank/DDBJ whole genome shotgun (WGS) entry which is preliminary data.</text>
</comment>
<evidence type="ECO:0000313" key="3">
    <source>
        <dbReference type="Proteomes" id="UP001596163"/>
    </source>
</evidence>
<reference evidence="3" key="1">
    <citation type="journal article" date="2019" name="Int. J. Syst. Evol. Microbiol.">
        <title>The Global Catalogue of Microorganisms (GCM) 10K type strain sequencing project: providing services to taxonomists for standard genome sequencing and annotation.</title>
        <authorList>
            <consortium name="The Broad Institute Genomics Platform"/>
            <consortium name="The Broad Institute Genome Sequencing Center for Infectious Disease"/>
            <person name="Wu L."/>
            <person name="Ma J."/>
        </authorList>
    </citation>
    <scope>NUCLEOTIDE SEQUENCE [LARGE SCALE GENOMIC DNA]</scope>
    <source>
        <strain evidence="3">CGMCC 1.7030</strain>
    </source>
</reference>
<dbReference type="Pfam" id="PF04264">
    <property type="entry name" value="YceI"/>
    <property type="match status" value="1"/>
</dbReference>